<dbReference type="EMBL" id="CP158374">
    <property type="protein sequence ID" value="XBX82841.1"/>
    <property type="molecule type" value="Genomic_DNA"/>
</dbReference>
<dbReference type="GO" id="GO:0000976">
    <property type="term" value="F:transcription cis-regulatory region binding"/>
    <property type="evidence" value="ECO:0007669"/>
    <property type="project" value="TreeGrafter"/>
</dbReference>
<dbReference type="InterPro" id="IPR010982">
    <property type="entry name" value="Lambda_DNA-bd_dom_sf"/>
</dbReference>
<dbReference type="AlphaFoldDB" id="A0AAU7W7X9"/>
<dbReference type="Pfam" id="PF13377">
    <property type="entry name" value="Peripla_BP_3"/>
    <property type="match status" value="1"/>
</dbReference>
<dbReference type="InterPro" id="IPR001387">
    <property type="entry name" value="Cro/C1-type_HTH"/>
</dbReference>
<dbReference type="CDD" id="cd06267">
    <property type="entry name" value="PBP1_LacI_sugar_binding-like"/>
    <property type="match status" value="1"/>
</dbReference>
<feature type="domain" description="HTH cro/C1-type" evidence="5">
    <location>
        <begin position="3"/>
        <end position="46"/>
    </location>
</feature>
<gene>
    <name evidence="6" type="ORF">ABIQ69_02665</name>
</gene>
<name>A0AAU7W7X9_9MICO</name>
<dbReference type="GO" id="GO:0003700">
    <property type="term" value="F:DNA-binding transcription factor activity"/>
    <property type="evidence" value="ECO:0007669"/>
    <property type="project" value="TreeGrafter"/>
</dbReference>
<evidence type="ECO:0000313" key="6">
    <source>
        <dbReference type="EMBL" id="XBX82841.1"/>
    </source>
</evidence>
<dbReference type="PANTHER" id="PTHR30146:SF153">
    <property type="entry name" value="LACTOSE OPERON REPRESSOR"/>
    <property type="match status" value="1"/>
</dbReference>
<dbReference type="InterPro" id="IPR000843">
    <property type="entry name" value="HTH_LacI"/>
</dbReference>
<dbReference type="SUPFAM" id="SSF47413">
    <property type="entry name" value="lambda repressor-like DNA-binding domains"/>
    <property type="match status" value="1"/>
</dbReference>
<keyword evidence="2 6" id="KW-0238">DNA-binding</keyword>
<dbReference type="PROSITE" id="PS00356">
    <property type="entry name" value="HTH_LACI_1"/>
    <property type="match status" value="1"/>
</dbReference>
<dbReference type="InterPro" id="IPR028082">
    <property type="entry name" value="Peripla_BP_I"/>
</dbReference>
<dbReference type="SUPFAM" id="SSF53822">
    <property type="entry name" value="Periplasmic binding protein-like I"/>
    <property type="match status" value="1"/>
</dbReference>
<evidence type="ECO:0000256" key="3">
    <source>
        <dbReference type="ARBA" id="ARBA00023163"/>
    </source>
</evidence>
<proteinExistence type="predicted"/>
<dbReference type="RefSeq" id="WP_350348857.1">
    <property type="nucleotide sequence ID" value="NZ_CP158374.1"/>
</dbReference>
<accession>A0AAU7W7X9</accession>
<dbReference type="CDD" id="cd01392">
    <property type="entry name" value="HTH_LacI"/>
    <property type="match status" value="1"/>
</dbReference>
<feature type="domain" description="HTH lacI-type" evidence="4">
    <location>
        <begin position="2"/>
        <end position="56"/>
    </location>
</feature>
<dbReference type="PROSITE" id="PS50932">
    <property type="entry name" value="HTH_LACI_2"/>
    <property type="match status" value="1"/>
</dbReference>
<organism evidence="6">
    <name type="scientific">Agromyces sp. G08B096</name>
    <dbReference type="NCBI Taxonomy" id="3156399"/>
    <lineage>
        <taxon>Bacteria</taxon>
        <taxon>Bacillati</taxon>
        <taxon>Actinomycetota</taxon>
        <taxon>Actinomycetes</taxon>
        <taxon>Micrococcales</taxon>
        <taxon>Microbacteriaceae</taxon>
        <taxon>Agromyces</taxon>
    </lineage>
</organism>
<dbReference type="Gene3D" id="1.10.260.40">
    <property type="entry name" value="lambda repressor-like DNA-binding domains"/>
    <property type="match status" value="1"/>
</dbReference>
<evidence type="ECO:0000259" key="4">
    <source>
        <dbReference type="PROSITE" id="PS50932"/>
    </source>
</evidence>
<sequence>MVTISDVARAAGVSISTVSYALSGKRTITASTRARIEAAIRELEYQPHAGARMLAGARTNILALSAPIHADGHLPTHMRFVTAVVDTARRHDYDVLLLATDDDVSGIRRVAASSLVDGVVAMGVKAHDERVEIVRRAALPAAFIGVSGDHGDGVASVDLDFERAGRLAVATLADAGHRAVGVVGHPPTYLERGTGFVQRFNAGLEAEAAARGIRLDVVSPTLARGDAERAFDDLLAASPEMTAVLFHCNEPVVEAVLRRIAERGLEVPTDLSAFAACASYDTAHLAIPLSSIPLPLEQMCRIAVESALRQVRGVDAVGGVDAELIPPVVEDLGSVLRPRR</sequence>
<dbReference type="PROSITE" id="PS50943">
    <property type="entry name" value="HTH_CROC1"/>
    <property type="match status" value="1"/>
</dbReference>
<keyword evidence="3" id="KW-0804">Transcription</keyword>
<dbReference type="PANTHER" id="PTHR30146">
    <property type="entry name" value="LACI-RELATED TRANSCRIPTIONAL REPRESSOR"/>
    <property type="match status" value="1"/>
</dbReference>
<protein>
    <submittedName>
        <fullName evidence="6">LacI family DNA-binding transcriptional regulator</fullName>
    </submittedName>
</protein>
<evidence type="ECO:0000256" key="1">
    <source>
        <dbReference type="ARBA" id="ARBA00023015"/>
    </source>
</evidence>
<dbReference type="InterPro" id="IPR046335">
    <property type="entry name" value="LacI/GalR-like_sensor"/>
</dbReference>
<keyword evidence="1" id="KW-0805">Transcription regulation</keyword>
<dbReference type="Pfam" id="PF00356">
    <property type="entry name" value="LacI"/>
    <property type="match status" value="1"/>
</dbReference>
<evidence type="ECO:0000256" key="2">
    <source>
        <dbReference type="ARBA" id="ARBA00023125"/>
    </source>
</evidence>
<reference evidence="6" key="1">
    <citation type="submission" date="2024-05" db="EMBL/GenBank/DDBJ databases">
        <authorList>
            <person name="Yu L."/>
        </authorList>
    </citation>
    <scope>NUCLEOTIDE SEQUENCE</scope>
    <source>
        <strain evidence="6">G08B096</strain>
    </source>
</reference>
<dbReference type="SMART" id="SM00354">
    <property type="entry name" value="HTH_LACI"/>
    <property type="match status" value="1"/>
</dbReference>
<evidence type="ECO:0000259" key="5">
    <source>
        <dbReference type="PROSITE" id="PS50943"/>
    </source>
</evidence>
<dbReference type="Gene3D" id="3.40.50.2300">
    <property type="match status" value="2"/>
</dbReference>